<dbReference type="GO" id="GO:0031122">
    <property type="term" value="P:cytoplasmic microtubule organization"/>
    <property type="evidence" value="ECO:0007669"/>
    <property type="project" value="TreeGrafter"/>
</dbReference>
<comment type="subcellular location">
    <subcellularLocation>
        <location evidence="1">Cytoplasm</location>
    </subcellularLocation>
</comment>
<feature type="coiled-coil region" evidence="4">
    <location>
        <begin position="214"/>
        <end position="275"/>
    </location>
</feature>
<dbReference type="GO" id="GO:0030705">
    <property type="term" value="P:cytoskeleton-dependent intracellular transport"/>
    <property type="evidence" value="ECO:0007669"/>
    <property type="project" value="InterPro"/>
</dbReference>
<dbReference type="SUPFAM" id="SSF116907">
    <property type="entry name" value="Hook domain"/>
    <property type="match status" value="1"/>
</dbReference>
<evidence type="ECO:0000313" key="6">
    <source>
        <dbReference type="Ensembl" id="ENSMLUP00000020361.1"/>
    </source>
</evidence>
<dbReference type="Ensembl" id="ENSMLUT00000029479.1">
    <property type="protein sequence ID" value="ENSMLUP00000020361.1"/>
    <property type="gene ID" value="ENSMLUG00000028992.1"/>
</dbReference>
<dbReference type="EMBL" id="AAPE02001882">
    <property type="status" value="NOT_ANNOTATED_CDS"/>
    <property type="molecule type" value="Genomic_DNA"/>
</dbReference>
<keyword evidence="3 4" id="KW-0175">Coiled coil</keyword>
<feature type="domain" description="HOOK N-terminal" evidence="5">
    <location>
        <begin position="13"/>
        <end position="127"/>
    </location>
</feature>
<dbReference type="PANTHER" id="PTHR18947">
    <property type="entry name" value="HOOK PROTEINS"/>
    <property type="match status" value="1"/>
</dbReference>
<evidence type="ECO:0000256" key="4">
    <source>
        <dbReference type="SAM" id="Coils"/>
    </source>
</evidence>
<dbReference type="AlphaFoldDB" id="G1Q9H8"/>
<reference evidence="6 7" key="1">
    <citation type="journal article" date="2011" name="Nature">
        <title>A high-resolution map of human evolutionary constraint using 29 mammals.</title>
        <authorList>
            <person name="Lindblad-Toh K."/>
            <person name="Garber M."/>
            <person name="Zuk O."/>
            <person name="Lin M.F."/>
            <person name="Parker B.J."/>
            <person name="Washietl S."/>
            <person name="Kheradpour P."/>
            <person name="Ernst J."/>
            <person name="Jordan G."/>
            <person name="Mauceli E."/>
            <person name="Ward L.D."/>
            <person name="Lowe C.B."/>
            <person name="Holloway A.K."/>
            <person name="Clamp M."/>
            <person name="Gnerre S."/>
            <person name="Alfoldi J."/>
            <person name="Beal K."/>
            <person name="Chang J."/>
            <person name="Clawson H."/>
            <person name="Cuff J."/>
            <person name="Di Palma F."/>
            <person name="Fitzgerald S."/>
            <person name="Flicek P."/>
            <person name="Guttman M."/>
            <person name="Hubisz M.J."/>
            <person name="Jaffe D.B."/>
            <person name="Jungreis I."/>
            <person name="Kent W.J."/>
            <person name="Kostka D."/>
            <person name="Lara M."/>
            <person name="Martins A.L."/>
            <person name="Massingham T."/>
            <person name="Moltke I."/>
            <person name="Raney B.J."/>
            <person name="Rasmussen M.D."/>
            <person name="Robinson J."/>
            <person name="Stark A."/>
            <person name="Vilella A.J."/>
            <person name="Wen J."/>
            <person name="Xie X."/>
            <person name="Zody M.C."/>
            <person name="Baldwin J."/>
            <person name="Bloom T."/>
            <person name="Chin C.W."/>
            <person name="Heiman D."/>
            <person name="Nicol R."/>
            <person name="Nusbaum C."/>
            <person name="Young S."/>
            <person name="Wilkinson J."/>
            <person name="Worley K.C."/>
            <person name="Kovar C.L."/>
            <person name="Muzny D.M."/>
            <person name="Gibbs R.A."/>
            <person name="Cree A."/>
            <person name="Dihn H.H."/>
            <person name="Fowler G."/>
            <person name="Jhangiani S."/>
            <person name="Joshi V."/>
            <person name="Lee S."/>
            <person name="Lewis L.R."/>
            <person name="Nazareth L.V."/>
            <person name="Okwuonu G."/>
            <person name="Santibanez J."/>
            <person name="Warren W.C."/>
            <person name="Mardis E.R."/>
            <person name="Weinstock G.M."/>
            <person name="Wilson R.K."/>
            <person name="Delehaunty K."/>
            <person name="Dooling D."/>
            <person name="Fronik C."/>
            <person name="Fulton L."/>
            <person name="Fulton B."/>
            <person name="Graves T."/>
            <person name="Minx P."/>
            <person name="Sodergren E."/>
            <person name="Birney E."/>
            <person name="Margulies E.H."/>
            <person name="Herrero J."/>
            <person name="Green E.D."/>
            <person name="Haussler D."/>
            <person name="Siepel A."/>
            <person name="Goldman N."/>
            <person name="Pollard K.S."/>
            <person name="Pedersen J.S."/>
            <person name="Lander E.S."/>
            <person name="Kellis M."/>
        </authorList>
    </citation>
    <scope>NUCLEOTIDE SEQUENCE [LARGE SCALE GENOMIC DNA]</scope>
</reference>
<accession>G1Q9H8</accession>
<proteinExistence type="predicted"/>
<keyword evidence="7" id="KW-1185">Reference proteome</keyword>
<dbReference type="GO" id="GO:0005737">
    <property type="term" value="C:cytoplasm"/>
    <property type="evidence" value="ECO:0007669"/>
    <property type="project" value="UniProtKB-SubCell"/>
</dbReference>
<dbReference type="STRING" id="59463.ENSMLUP00000020361"/>
<sequence length="423" mass="48536">VKTLSPVASDDNLYMHLVDGIMLNQVMLEIDPRPNQHFHQHVNNDVNLRIENLTILVRHIENFYQEVLQQRIIMSLPDVLVIGKHRCLEMKKTLVLVLGCAVQCDRKGFIDKIHQLDIETQAGTLAHIREVTPDQESLFDLQWLEVPDMALEKVESLSSNMTFHLRRLVIEELVVTLTQEWNTSSHPHLAVELADTKATLCGVRQELEEKTKHLADTRHEVVQLVLELQEAQHNNMELVASTQSAHAARPELDSLREKASRVERLEMEAMGLRQKQKDVVDLSAARMKELVEDNYTSMDTKGLLQEQLTVAWSRVDKLYELEEENVQLKSKLYCLQLAPDTDQKHLEELREENLALKAAQGQSVEDSNHLRWELEQLSEASSCFLKLDQEKQSFPGTIQGLRDASLALQESSLQSREVEEENQ</sequence>
<dbReference type="GO" id="GO:0051959">
    <property type="term" value="F:dynein light intermediate chain binding"/>
    <property type="evidence" value="ECO:0007669"/>
    <property type="project" value="TreeGrafter"/>
</dbReference>
<protein>
    <recommendedName>
        <fullName evidence="5">HOOK N-terminal domain-containing protein</fullName>
    </recommendedName>
</protein>
<reference evidence="6" key="3">
    <citation type="submission" date="2025-09" db="UniProtKB">
        <authorList>
            <consortium name="Ensembl"/>
        </authorList>
    </citation>
    <scope>IDENTIFICATION</scope>
</reference>
<reference evidence="6" key="2">
    <citation type="submission" date="2025-08" db="UniProtKB">
        <authorList>
            <consortium name="Ensembl"/>
        </authorList>
    </citation>
    <scope>IDENTIFICATION</scope>
</reference>
<dbReference type="OMA" id="CDRTHEL"/>
<evidence type="ECO:0000256" key="1">
    <source>
        <dbReference type="ARBA" id="ARBA00004496"/>
    </source>
</evidence>
<dbReference type="GO" id="GO:0005813">
    <property type="term" value="C:centrosome"/>
    <property type="evidence" value="ECO:0007669"/>
    <property type="project" value="TreeGrafter"/>
</dbReference>
<keyword evidence="2" id="KW-0963">Cytoplasm</keyword>
<dbReference type="GO" id="GO:0008017">
    <property type="term" value="F:microtubule binding"/>
    <property type="evidence" value="ECO:0007669"/>
    <property type="project" value="TreeGrafter"/>
</dbReference>
<dbReference type="Pfam" id="PF19047">
    <property type="entry name" value="HOOK_N"/>
    <property type="match status" value="1"/>
</dbReference>
<dbReference type="InterPro" id="IPR036872">
    <property type="entry name" value="CH_dom_sf"/>
</dbReference>
<dbReference type="Gene3D" id="1.10.418.10">
    <property type="entry name" value="Calponin-like domain"/>
    <property type="match status" value="1"/>
</dbReference>
<dbReference type="PANTHER" id="PTHR18947:SF31">
    <property type="entry name" value="PROTEIN DAPLE"/>
    <property type="match status" value="1"/>
</dbReference>
<dbReference type="GeneTree" id="ENSGT00940000154785"/>
<dbReference type="InterPro" id="IPR043936">
    <property type="entry name" value="HOOK_N"/>
</dbReference>
<evidence type="ECO:0000256" key="3">
    <source>
        <dbReference type="ARBA" id="ARBA00023054"/>
    </source>
</evidence>
<dbReference type="eggNOG" id="KOG4643">
    <property type="taxonomic scope" value="Eukaryota"/>
</dbReference>
<dbReference type="Proteomes" id="UP000001074">
    <property type="component" value="Unassembled WGS sequence"/>
</dbReference>
<evidence type="ECO:0000259" key="5">
    <source>
        <dbReference type="Pfam" id="PF19047"/>
    </source>
</evidence>
<organism evidence="6 7">
    <name type="scientific">Myotis lucifugus</name>
    <name type="common">Little brown bat</name>
    <dbReference type="NCBI Taxonomy" id="59463"/>
    <lineage>
        <taxon>Eukaryota</taxon>
        <taxon>Metazoa</taxon>
        <taxon>Chordata</taxon>
        <taxon>Craniata</taxon>
        <taxon>Vertebrata</taxon>
        <taxon>Euteleostomi</taxon>
        <taxon>Mammalia</taxon>
        <taxon>Eutheria</taxon>
        <taxon>Laurasiatheria</taxon>
        <taxon>Chiroptera</taxon>
        <taxon>Yangochiroptera</taxon>
        <taxon>Vespertilionidae</taxon>
        <taxon>Myotis</taxon>
    </lineage>
</organism>
<evidence type="ECO:0000256" key="2">
    <source>
        <dbReference type="ARBA" id="ARBA00022490"/>
    </source>
</evidence>
<dbReference type="HOGENOM" id="CLU_011575_1_0_1"/>
<dbReference type="InParanoid" id="G1Q9H8"/>
<name>G1Q9H8_MYOLU</name>
<evidence type="ECO:0000313" key="7">
    <source>
        <dbReference type="Proteomes" id="UP000001074"/>
    </source>
</evidence>